<feature type="region of interest" description="Disordered" evidence="7">
    <location>
        <begin position="256"/>
        <end position="291"/>
    </location>
</feature>
<protein>
    <submittedName>
        <fullName evidence="10">ABC transporter, putative</fullName>
    </submittedName>
</protein>
<feature type="transmembrane region" description="Helical" evidence="8">
    <location>
        <begin position="191"/>
        <end position="210"/>
    </location>
</feature>
<dbReference type="SUPFAM" id="SSF90123">
    <property type="entry name" value="ABC transporter transmembrane region"/>
    <property type="match status" value="1"/>
</dbReference>
<feature type="transmembrane region" description="Helical" evidence="8">
    <location>
        <begin position="20"/>
        <end position="44"/>
    </location>
</feature>
<dbReference type="GO" id="GO:0005524">
    <property type="term" value="F:ATP binding"/>
    <property type="evidence" value="ECO:0007669"/>
    <property type="project" value="UniProtKB-KW"/>
</dbReference>
<dbReference type="EMBL" id="CYKH01000689">
    <property type="protein sequence ID" value="CUI14186.1"/>
    <property type="molecule type" value="Genomic_DNA"/>
</dbReference>
<evidence type="ECO:0000256" key="8">
    <source>
        <dbReference type="SAM" id="Phobius"/>
    </source>
</evidence>
<evidence type="ECO:0000313" key="11">
    <source>
        <dbReference type="Proteomes" id="UP000051952"/>
    </source>
</evidence>
<evidence type="ECO:0000256" key="7">
    <source>
        <dbReference type="SAM" id="MobiDB-lite"/>
    </source>
</evidence>
<evidence type="ECO:0000256" key="4">
    <source>
        <dbReference type="ARBA" id="ARBA00022840"/>
    </source>
</evidence>
<evidence type="ECO:0000259" key="9">
    <source>
        <dbReference type="PROSITE" id="PS50929"/>
    </source>
</evidence>
<keyword evidence="2 8" id="KW-0812">Transmembrane</keyword>
<dbReference type="Pfam" id="PF00664">
    <property type="entry name" value="ABC_membrane"/>
    <property type="match status" value="1"/>
</dbReference>
<name>A0A0S4KKZ8_BODSA</name>
<dbReference type="PROSITE" id="PS50929">
    <property type="entry name" value="ABC_TM1F"/>
    <property type="match status" value="1"/>
</dbReference>
<evidence type="ECO:0000256" key="6">
    <source>
        <dbReference type="ARBA" id="ARBA00023136"/>
    </source>
</evidence>
<gene>
    <name evidence="10" type="ORF">BSAL_75400</name>
</gene>
<evidence type="ECO:0000256" key="1">
    <source>
        <dbReference type="ARBA" id="ARBA00022448"/>
    </source>
</evidence>
<evidence type="ECO:0000256" key="3">
    <source>
        <dbReference type="ARBA" id="ARBA00022741"/>
    </source>
</evidence>
<dbReference type="Proteomes" id="UP000051952">
    <property type="component" value="Unassembled WGS sequence"/>
</dbReference>
<feature type="compositionally biased region" description="Low complexity" evidence="7">
    <location>
        <begin position="278"/>
        <end position="288"/>
    </location>
</feature>
<evidence type="ECO:0000256" key="2">
    <source>
        <dbReference type="ARBA" id="ARBA00022692"/>
    </source>
</evidence>
<dbReference type="PANTHER" id="PTHR24223:SF273">
    <property type="entry name" value="MULTIDRUG RESISTANCE PROTEIN E"/>
    <property type="match status" value="1"/>
</dbReference>
<dbReference type="PANTHER" id="PTHR24223">
    <property type="entry name" value="ATP-BINDING CASSETTE SUB-FAMILY C"/>
    <property type="match status" value="1"/>
</dbReference>
<feature type="compositionally biased region" description="Basic and acidic residues" evidence="7">
    <location>
        <begin position="268"/>
        <end position="277"/>
    </location>
</feature>
<dbReference type="InterPro" id="IPR050173">
    <property type="entry name" value="ABC_transporter_C-like"/>
</dbReference>
<keyword evidence="4" id="KW-0067">ATP-binding</keyword>
<sequence>QQEEYRGRCHRRSRVVSRALQRLLGAPASYFDVVAAGTLTTALSKDVDVLDRAIPDSLKLLLQTVLQLTSIVIFNAALSPVFLLVLPLTVSLRFLAVSKEVRKIENKSIGGLASVLKEVFQGGAAIRCDASIVDALRTEFCDALDVGNRARDVAEQLDRWSGMRLEFVSSILASAAAFMSVVYSANIPPAFAGVAVVNCLTTSRILLMLCRRIGMFQMQFMSVEEILRLQDVPQETQGALAISHLSGNDLFAGNSSSVGSSAIQPGRSEIHQREDSSVRSNRSNNSSSFDRLPHQHEVSHLSLAYRSPPAPPSTELVYSLTDVNIWKGVIQPS</sequence>
<dbReference type="InterPro" id="IPR011527">
    <property type="entry name" value="ABC1_TM_dom"/>
</dbReference>
<evidence type="ECO:0000256" key="5">
    <source>
        <dbReference type="ARBA" id="ARBA00022989"/>
    </source>
</evidence>
<accession>A0A0S4KKZ8</accession>
<feature type="domain" description="ABC transmembrane type-1" evidence="9">
    <location>
        <begin position="12"/>
        <end position="222"/>
    </location>
</feature>
<keyword evidence="1" id="KW-0813">Transport</keyword>
<keyword evidence="5 8" id="KW-1133">Transmembrane helix</keyword>
<keyword evidence="3" id="KW-0547">Nucleotide-binding</keyword>
<reference evidence="11" key="1">
    <citation type="submission" date="2015-09" db="EMBL/GenBank/DDBJ databases">
        <authorList>
            <consortium name="Pathogen Informatics"/>
        </authorList>
    </citation>
    <scope>NUCLEOTIDE SEQUENCE [LARGE SCALE GENOMIC DNA]</scope>
    <source>
        <strain evidence="11">Lake Konstanz</strain>
    </source>
</reference>
<feature type="non-terminal residue" evidence="10">
    <location>
        <position position="1"/>
    </location>
</feature>
<proteinExistence type="predicted"/>
<dbReference type="GO" id="GO:0140359">
    <property type="term" value="F:ABC-type transporter activity"/>
    <property type="evidence" value="ECO:0007669"/>
    <property type="project" value="InterPro"/>
</dbReference>
<keyword evidence="11" id="KW-1185">Reference proteome</keyword>
<evidence type="ECO:0000313" key="10">
    <source>
        <dbReference type="EMBL" id="CUI14186.1"/>
    </source>
</evidence>
<dbReference type="OrthoDB" id="6500128at2759"/>
<dbReference type="InterPro" id="IPR036640">
    <property type="entry name" value="ABC1_TM_sf"/>
</dbReference>
<dbReference type="Gene3D" id="1.20.1560.10">
    <property type="entry name" value="ABC transporter type 1, transmembrane domain"/>
    <property type="match status" value="1"/>
</dbReference>
<dbReference type="VEuPathDB" id="TriTrypDB:BSAL_75400"/>
<organism evidence="10 11">
    <name type="scientific">Bodo saltans</name>
    <name type="common">Flagellated protozoan</name>
    <dbReference type="NCBI Taxonomy" id="75058"/>
    <lineage>
        <taxon>Eukaryota</taxon>
        <taxon>Discoba</taxon>
        <taxon>Euglenozoa</taxon>
        <taxon>Kinetoplastea</taxon>
        <taxon>Metakinetoplastina</taxon>
        <taxon>Eubodonida</taxon>
        <taxon>Bodonidae</taxon>
        <taxon>Bodo</taxon>
    </lineage>
</organism>
<feature type="non-terminal residue" evidence="10">
    <location>
        <position position="333"/>
    </location>
</feature>
<dbReference type="AlphaFoldDB" id="A0A0S4KKZ8"/>
<feature type="transmembrane region" description="Helical" evidence="8">
    <location>
        <begin position="167"/>
        <end position="185"/>
    </location>
</feature>
<dbReference type="GO" id="GO:0016020">
    <property type="term" value="C:membrane"/>
    <property type="evidence" value="ECO:0007669"/>
    <property type="project" value="InterPro"/>
</dbReference>
<keyword evidence="6 8" id="KW-0472">Membrane</keyword>
<feature type="transmembrane region" description="Helical" evidence="8">
    <location>
        <begin position="64"/>
        <end position="86"/>
    </location>
</feature>